<keyword evidence="4" id="KW-1185">Reference proteome</keyword>
<sequence length="290" mass="30360">MTFISEKERIFGGLFGAAAGDAVGLTFEGMMPASRRNLSVAGGGQFSLAAGAVTDDTMMTLALLRTYLSCGMFDRDAFLLRMTEIVRRNPVTFGRTTKMLCALLEQGCLPDAAVRTVDSLLGSRTNGSVMRTLPVGLVCNTQTAAAEARRVSAFTHFDPAAGDCCAAVSIAAAVLLEGGERDDALAAARDAAGRTDLFSGDLIPSVDAVEATRCALFCFQDAASVRDCIERAATLGGDTDTIASIAGGLAGLYFGVKNVPKEWMCQIKIRKEIAACAGTLTSARCAVRQV</sequence>
<organism evidence="3 4">
    <name type="scientific">Methanocorpusculum petauri</name>
    <dbReference type="NCBI Taxonomy" id="3002863"/>
    <lineage>
        <taxon>Archaea</taxon>
        <taxon>Methanobacteriati</taxon>
        <taxon>Methanobacteriota</taxon>
        <taxon>Stenosarchaea group</taxon>
        <taxon>Methanomicrobia</taxon>
        <taxon>Methanomicrobiales</taxon>
        <taxon>Methanocorpusculaceae</taxon>
        <taxon>Methanocorpusculum</taxon>
    </lineage>
</organism>
<dbReference type="InterPro" id="IPR050792">
    <property type="entry name" value="ADP-ribosylglycohydrolase"/>
</dbReference>
<protein>
    <submittedName>
        <fullName evidence="3">ADP-ribosylglycohydrolase family protein</fullName>
    </submittedName>
</protein>
<dbReference type="PANTHER" id="PTHR16222">
    <property type="entry name" value="ADP-RIBOSYLGLYCOHYDROLASE"/>
    <property type="match status" value="1"/>
</dbReference>
<evidence type="ECO:0000313" key="3">
    <source>
        <dbReference type="EMBL" id="MCZ0861170.1"/>
    </source>
</evidence>
<comment type="similarity">
    <text evidence="1">Belongs to the ADP-ribosylglycohydrolase family.</text>
</comment>
<dbReference type="PANTHER" id="PTHR16222:SF24">
    <property type="entry name" value="ADP-RIBOSYLHYDROLASE ARH3"/>
    <property type="match status" value="1"/>
</dbReference>
<dbReference type="Pfam" id="PF03747">
    <property type="entry name" value="ADP_ribosyl_GH"/>
    <property type="match status" value="1"/>
</dbReference>
<dbReference type="EMBL" id="JAPTGB010000017">
    <property type="protein sequence ID" value="MCZ0861170.1"/>
    <property type="molecule type" value="Genomic_DNA"/>
</dbReference>
<name>A0ABT4IHE5_9EURY</name>
<comment type="caution">
    <text evidence="3">The sequence shown here is derived from an EMBL/GenBank/DDBJ whole genome shotgun (WGS) entry which is preliminary data.</text>
</comment>
<dbReference type="SUPFAM" id="SSF101478">
    <property type="entry name" value="ADP-ribosylglycohydrolase"/>
    <property type="match status" value="1"/>
</dbReference>
<reference evidence="3" key="1">
    <citation type="submission" date="2022-12" db="EMBL/GenBank/DDBJ databases">
        <title>Isolation and characterisation of novel Methanocorpusculum spp. from native Australian herbivores indicates the genus is ancestrally host-associated.</title>
        <authorList>
            <person name="Volmer J.G."/>
            <person name="Soo R.M."/>
            <person name="Evans P.N."/>
            <person name="Hoedt E.C."/>
            <person name="Astorga Alsina A.L."/>
            <person name="Woodcroft B.J."/>
            <person name="Tyson G.W."/>
            <person name="Hugenholtz P."/>
            <person name="Morrison M."/>
        </authorList>
    </citation>
    <scope>NUCLEOTIDE SEQUENCE</scope>
    <source>
        <strain evidence="3">MG</strain>
    </source>
</reference>
<keyword evidence="2" id="KW-0378">Hydrolase</keyword>
<dbReference type="InterPro" id="IPR036705">
    <property type="entry name" value="Ribosyl_crysJ1_sf"/>
</dbReference>
<dbReference type="InterPro" id="IPR005502">
    <property type="entry name" value="Ribosyl_crysJ1"/>
</dbReference>
<evidence type="ECO:0000256" key="2">
    <source>
        <dbReference type="ARBA" id="ARBA00022801"/>
    </source>
</evidence>
<dbReference type="Gene3D" id="1.10.4080.10">
    <property type="entry name" value="ADP-ribosylation/Crystallin J1"/>
    <property type="match status" value="1"/>
</dbReference>
<evidence type="ECO:0000313" key="4">
    <source>
        <dbReference type="Proteomes" id="UP001141422"/>
    </source>
</evidence>
<gene>
    <name evidence="3" type="ORF">O0S10_08045</name>
</gene>
<proteinExistence type="inferred from homology"/>
<dbReference type="Proteomes" id="UP001141422">
    <property type="component" value="Unassembled WGS sequence"/>
</dbReference>
<accession>A0ABT4IHE5</accession>
<evidence type="ECO:0000256" key="1">
    <source>
        <dbReference type="ARBA" id="ARBA00010702"/>
    </source>
</evidence>
<dbReference type="RefSeq" id="WP_268925361.1">
    <property type="nucleotide sequence ID" value="NZ_JAPTGB010000017.1"/>
</dbReference>